<dbReference type="EMBL" id="CAIIXF020000012">
    <property type="protein sequence ID" value="CAH1801800.1"/>
    <property type="molecule type" value="Genomic_DNA"/>
</dbReference>
<dbReference type="AlphaFoldDB" id="A0A8J1XNT1"/>
<dbReference type="OrthoDB" id="10263185at2759"/>
<keyword evidence="3" id="KW-1185">Reference proteome</keyword>
<dbReference type="GO" id="GO:0030692">
    <property type="term" value="C:Noc4p-Nop14p complex"/>
    <property type="evidence" value="ECO:0007669"/>
    <property type="project" value="TreeGrafter"/>
</dbReference>
<evidence type="ECO:0000256" key="1">
    <source>
        <dbReference type="ARBA" id="ARBA00007797"/>
    </source>
</evidence>
<dbReference type="InterPro" id="IPR027193">
    <property type="entry name" value="Noc4"/>
</dbReference>
<organism evidence="2 3">
    <name type="scientific">Owenia fusiformis</name>
    <name type="common">Polychaete worm</name>
    <dbReference type="NCBI Taxonomy" id="6347"/>
    <lineage>
        <taxon>Eukaryota</taxon>
        <taxon>Metazoa</taxon>
        <taxon>Spiralia</taxon>
        <taxon>Lophotrochozoa</taxon>
        <taxon>Annelida</taxon>
        <taxon>Polychaeta</taxon>
        <taxon>Sedentaria</taxon>
        <taxon>Canalipalpata</taxon>
        <taxon>Sabellida</taxon>
        <taxon>Oweniida</taxon>
        <taxon>Oweniidae</taxon>
        <taxon>Owenia</taxon>
    </lineage>
</organism>
<dbReference type="PANTHER" id="PTHR12455:SF0">
    <property type="entry name" value="NUCLEOLAR COMPLEX PROTEIN 4 HOMOLOG"/>
    <property type="match status" value="1"/>
</dbReference>
<dbReference type="Pfam" id="PF03914">
    <property type="entry name" value="CBF"/>
    <property type="match status" value="1"/>
</dbReference>
<evidence type="ECO:0000313" key="2">
    <source>
        <dbReference type="EMBL" id="CAH1801800.1"/>
    </source>
</evidence>
<dbReference type="GO" id="GO:0042254">
    <property type="term" value="P:ribosome biogenesis"/>
    <property type="evidence" value="ECO:0007669"/>
    <property type="project" value="InterPro"/>
</dbReference>
<comment type="similarity">
    <text evidence="1">Belongs to the CBF/MAK21 family.</text>
</comment>
<dbReference type="GO" id="GO:0032040">
    <property type="term" value="C:small-subunit processome"/>
    <property type="evidence" value="ECO:0007669"/>
    <property type="project" value="TreeGrafter"/>
</dbReference>
<sequence length="517" mass="59432">MGKKFQKSFSSKSNIEAIKQSGKEFLSDRKHSNHLVDILTKLESEETDVQLVCVRVLHKIFNQLLASQQMCLQQADTDKDKDVTSEGKYSKWLKERYADAIQQLLGLISSEQSNLQELSLCTLMKFVASEGQNPLTHTQATHLTFPVVLFEMILGKLLSQQQNMSSLIGRFQEYVEYDDVRYFVLKTLRKQLKDSSIKKTDIFLGNVFCMLELMKVPEVKEDQLLDNFISLKPGPECVTKVTTRKEQQKIFTSAWLEFLQNKLTMSLYKKVLIILHEKVMPYMTTPVLLADFLTQSYNIGGAISLLALNGLFILVNKYNLDYPEFYSKLYSMFEPGVVHAKYRARFFHLADIFLTSTHLPAYLIAAFAKRLSRIALTAPPCGSSIILQFIYNLLIRHPNCRVLLHRDNQQEEFDLTTDPYNINEQDPAKSRAMDSSLWEIKTLQQHYNHNVANQAKRCDYPLAHTESDFGEILETTILQLIEKETSKKIKEGIPTNFEEPKSLVMDIASGQLWDFSS</sequence>
<accession>A0A8J1XNT1</accession>
<protein>
    <submittedName>
        <fullName evidence="2">Uncharacterized protein</fullName>
    </submittedName>
</protein>
<dbReference type="Proteomes" id="UP000749559">
    <property type="component" value="Unassembled WGS sequence"/>
</dbReference>
<name>A0A8J1XNT1_OWEFU</name>
<comment type="caution">
    <text evidence="2">The sequence shown here is derived from an EMBL/GenBank/DDBJ whole genome shotgun (WGS) entry which is preliminary data.</text>
</comment>
<evidence type="ECO:0000313" key="3">
    <source>
        <dbReference type="Proteomes" id="UP000749559"/>
    </source>
</evidence>
<dbReference type="PANTHER" id="PTHR12455">
    <property type="entry name" value="NUCLEOLAR COMPLEX PROTEIN 4"/>
    <property type="match status" value="1"/>
</dbReference>
<gene>
    <name evidence="2" type="ORF">OFUS_LOCUS25545</name>
</gene>
<proteinExistence type="inferred from homology"/>
<reference evidence="2" key="1">
    <citation type="submission" date="2022-03" db="EMBL/GenBank/DDBJ databases">
        <authorList>
            <person name="Martin C."/>
        </authorList>
    </citation>
    <scope>NUCLEOTIDE SEQUENCE</scope>
</reference>
<dbReference type="InterPro" id="IPR005612">
    <property type="entry name" value="CCAAT-binding_factor"/>
</dbReference>